<proteinExistence type="inferred from homology"/>
<feature type="binding site" evidence="7 8">
    <location>
        <position position="233"/>
    </location>
    <ligand>
        <name>S-adenosyl-L-methionine</name>
        <dbReference type="ChEBI" id="CHEBI:59789"/>
    </ligand>
</feature>
<evidence type="ECO:0000256" key="5">
    <source>
        <dbReference type="ARBA" id="ARBA00051255"/>
    </source>
</evidence>
<evidence type="ECO:0000313" key="11">
    <source>
        <dbReference type="Proteomes" id="UP000653156"/>
    </source>
</evidence>
<sequence length="363" mass="40417">MPPADYRAQLAQKQAYLLNLFSEFALPPLAVFDSPPQHYRMRAEFRLWHDGGDCCYAMFMPGQKPSAASLIRLHDFPAAHENINALMPTLLAALKTQTVLIQRLYQVEFLTTLSGQTLVTLIYHKKLDDVWAAAAKSMATALGIDVVGRSRGQKVVLGRDYVVETLSANGRQYHYRQVEAGFTQPNAQVCEKMLAWASEVAAPLGGDLLELYCGNGNFTLPLAQHFRRVLATELSKTSVAAAQCSMAANSIDNIAIARLSAEEFTQAWRGEREFVRLQQQGVVLADYAFSTVFVDPPRAGIDGATLALLQQFDNIIYISCNPHTLRDNAAQLVQTHDIPRMALFDQFPFTEHIEAGMYFARRT</sequence>
<dbReference type="GO" id="GO:0030697">
    <property type="term" value="F:tRNA (uracil(54)-C5)-methyltransferase activity, S-adenosyl methionine-dependent"/>
    <property type="evidence" value="ECO:0007669"/>
    <property type="project" value="UniProtKB-UniRule"/>
</dbReference>
<dbReference type="InterPro" id="IPR029063">
    <property type="entry name" value="SAM-dependent_MTases_sf"/>
</dbReference>
<dbReference type="FunFam" id="3.40.50.150:FF:000012">
    <property type="entry name" value="tRNA/tmRNA (uracil-C(5))-methyltransferase"/>
    <property type="match status" value="1"/>
</dbReference>
<organism evidence="10 11">
    <name type="scientific">Paralysiella testudinis</name>
    <dbReference type="NCBI Taxonomy" id="2809020"/>
    <lineage>
        <taxon>Bacteria</taxon>
        <taxon>Pseudomonadati</taxon>
        <taxon>Pseudomonadota</taxon>
        <taxon>Betaproteobacteria</taxon>
        <taxon>Neisseriales</taxon>
        <taxon>Neisseriaceae</taxon>
        <taxon>Paralysiella</taxon>
    </lineage>
</organism>
<dbReference type="HAMAP" id="MF_01011">
    <property type="entry name" value="RNA_methyltr_TrmA"/>
    <property type="match status" value="1"/>
</dbReference>
<dbReference type="InterPro" id="IPR011869">
    <property type="entry name" value="TrmA_MeTrfase"/>
</dbReference>
<keyword evidence="3 7" id="KW-0949">S-adenosyl-L-methionine</keyword>
<keyword evidence="4 7" id="KW-0819">tRNA processing</keyword>
<feature type="binding site" evidence="7 8">
    <location>
        <position position="184"/>
    </location>
    <ligand>
        <name>S-adenosyl-L-methionine</name>
        <dbReference type="ChEBI" id="CHEBI:59789"/>
    </ligand>
</feature>
<evidence type="ECO:0000256" key="2">
    <source>
        <dbReference type="ARBA" id="ARBA00022679"/>
    </source>
</evidence>
<dbReference type="EMBL" id="CP069798">
    <property type="protein sequence ID" value="QRQ80702.1"/>
    <property type="molecule type" value="Genomic_DNA"/>
</dbReference>
<feature type="binding site" evidence="7 8">
    <location>
        <position position="295"/>
    </location>
    <ligand>
        <name>S-adenosyl-L-methionine</name>
        <dbReference type="ChEBI" id="CHEBI:59789"/>
    </ligand>
</feature>
<dbReference type="Proteomes" id="UP000653156">
    <property type="component" value="Chromosome"/>
</dbReference>
<dbReference type="Gene3D" id="3.40.50.150">
    <property type="entry name" value="Vaccinia Virus protein VP39"/>
    <property type="match status" value="1"/>
</dbReference>
<evidence type="ECO:0000256" key="9">
    <source>
        <dbReference type="PROSITE-ProRule" id="PRU10015"/>
    </source>
</evidence>
<dbReference type="RefSeq" id="WP_230337986.1">
    <property type="nucleotide sequence ID" value="NZ_CP069798.1"/>
</dbReference>
<feature type="active site" evidence="9">
    <location>
        <position position="320"/>
    </location>
</feature>
<feature type="binding site" evidence="7 8">
    <location>
        <position position="212"/>
    </location>
    <ligand>
        <name>S-adenosyl-L-methionine</name>
        <dbReference type="ChEBI" id="CHEBI:59789"/>
    </ligand>
</feature>
<dbReference type="InterPro" id="IPR010280">
    <property type="entry name" value="U5_MeTrfase_fam"/>
</dbReference>
<keyword evidence="11" id="KW-1185">Reference proteome</keyword>
<evidence type="ECO:0000256" key="8">
    <source>
        <dbReference type="PROSITE-ProRule" id="PRU01024"/>
    </source>
</evidence>
<dbReference type="FunFam" id="2.40.50.1070:FF:000001">
    <property type="entry name" value="tRNA/tmRNA (uracil-C(5))-methyltransferase"/>
    <property type="match status" value="1"/>
</dbReference>
<dbReference type="GO" id="GO:0030488">
    <property type="term" value="P:tRNA methylation"/>
    <property type="evidence" value="ECO:0007669"/>
    <property type="project" value="UniProtKB-UniRule"/>
</dbReference>
<dbReference type="PROSITE" id="PS01230">
    <property type="entry name" value="TRMA_1"/>
    <property type="match status" value="1"/>
</dbReference>
<dbReference type="CDD" id="cd02440">
    <property type="entry name" value="AdoMet_MTases"/>
    <property type="match status" value="1"/>
</dbReference>
<dbReference type="EC" id="2.1.1.35" evidence="7"/>
<gene>
    <name evidence="7 10" type="primary">trmA</name>
    <name evidence="10" type="ORF">JQU52_07960</name>
</gene>
<reference evidence="10" key="1">
    <citation type="submission" date="2021-02" db="EMBL/GenBank/DDBJ databases">
        <title>Neisseriaceae sp. 26B isolated from the cloaca of a Common Toad-headed Turtle (Mesoclemmys nasuta).</title>
        <authorList>
            <person name="Spergser J."/>
            <person name="Busse H.-J."/>
        </authorList>
    </citation>
    <scope>NUCLEOTIDE SEQUENCE</scope>
    <source>
        <strain evidence="10">26B</strain>
    </source>
</reference>
<dbReference type="Gene3D" id="2.40.50.1070">
    <property type="match status" value="1"/>
</dbReference>
<evidence type="ECO:0000256" key="7">
    <source>
        <dbReference type="HAMAP-Rule" id="MF_01011"/>
    </source>
</evidence>
<dbReference type="PANTHER" id="PTHR47790:SF2">
    <property type="entry name" value="TRNA_TMRNA (URACIL-C(5))-METHYLTRANSFERASE"/>
    <property type="match status" value="1"/>
</dbReference>
<comment type="function">
    <text evidence="7">Dual-specificity methyltransferase that catalyzes the formation of 5-methyluridine at position 54 (m5U54) in all tRNAs, and that of position 341 (m5U341) in tmRNA (transfer-mRNA).</text>
</comment>
<feature type="active site" description="Nucleophile" evidence="7 8">
    <location>
        <position position="320"/>
    </location>
</feature>
<dbReference type="InterPro" id="IPR030390">
    <property type="entry name" value="MeTrfase_TrmA_AS"/>
</dbReference>
<evidence type="ECO:0000313" key="10">
    <source>
        <dbReference type="EMBL" id="QRQ80702.1"/>
    </source>
</evidence>
<dbReference type="GO" id="GO:0019843">
    <property type="term" value="F:rRNA binding"/>
    <property type="evidence" value="ECO:0007669"/>
    <property type="project" value="TreeGrafter"/>
</dbReference>
<comment type="catalytic activity">
    <reaction evidence="5 7">
        <text>uridine(341) in tmRNA + S-adenosyl-L-methionine = 5-methyluridine(341) in tmRNA + S-adenosyl-L-homocysteine + H(+)</text>
        <dbReference type="Rhea" id="RHEA:43612"/>
        <dbReference type="Rhea" id="RHEA-COMP:10630"/>
        <dbReference type="Rhea" id="RHEA-COMP:10631"/>
        <dbReference type="ChEBI" id="CHEBI:15378"/>
        <dbReference type="ChEBI" id="CHEBI:57856"/>
        <dbReference type="ChEBI" id="CHEBI:59789"/>
        <dbReference type="ChEBI" id="CHEBI:65315"/>
        <dbReference type="ChEBI" id="CHEBI:74447"/>
    </reaction>
</comment>
<keyword evidence="1 7" id="KW-0489">Methyltransferase</keyword>
<dbReference type="SUPFAM" id="SSF53335">
    <property type="entry name" value="S-adenosyl-L-methionine-dependent methyltransferases"/>
    <property type="match status" value="1"/>
</dbReference>
<dbReference type="GO" id="GO:0005829">
    <property type="term" value="C:cytosol"/>
    <property type="evidence" value="ECO:0007669"/>
    <property type="project" value="TreeGrafter"/>
</dbReference>
<dbReference type="NCBIfam" id="TIGR02143">
    <property type="entry name" value="trmA_only"/>
    <property type="match status" value="1"/>
</dbReference>
<feature type="binding site" evidence="7">
    <location>
        <position position="217"/>
    </location>
    <ligand>
        <name>S-adenosyl-L-methionine</name>
        <dbReference type="ChEBI" id="CHEBI:59789"/>
    </ligand>
</feature>
<evidence type="ECO:0000256" key="6">
    <source>
        <dbReference type="ARBA" id="ARBA00052788"/>
    </source>
</evidence>
<dbReference type="PROSITE" id="PS51687">
    <property type="entry name" value="SAM_MT_RNA_M5U"/>
    <property type="match status" value="1"/>
</dbReference>
<protein>
    <recommendedName>
        <fullName evidence="7">tRNA/tmRNA (uracil-C(5))-methyltransferase</fullName>
        <ecNumber evidence="7">2.1.1.35</ecNumber>
    </recommendedName>
    <alternativeName>
        <fullName evidence="7">tRNA (uracil(54)-C(5))-methyltransferase</fullName>
    </alternativeName>
    <alternativeName>
        <fullName evidence="7">tRNA(m5U54)-methyltransferase</fullName>
        <shortName evidence="7">RUMT</shortName>
    </alternativeName>
    <alternativeName>
        <fullName evidence="7">tmRNA (uracil(341)-C(5))-methyltransferase</fullName>
    </alternativeName>
</protein>
<evidence type="ECO:0000256" key="1">
    <source>
        <dbReference type="ARBA" id="ARBA00022603"/>
    </source>
</evidence>
<feature type="active site" description="Proton acceptor" evidence="7">
    <location>
        <position position="354"/>
    </location>
</feature>
<keyword evidence="2 7" id="KW-0808">Transferase</keyword>
<name>A0A892ZCN8_9NEIS</name>
<comment type="similarity">
    <text evidence="7">Belongs to the class I-like SAM-binding methyltransferase superfamily. RNA M5U methyltransferase family. TrmA subfamily.</text>
</comment>
<evidence type="ECO:0000256" key="3">
    <source>
        <dbReference type="ARBA" id="ARBA00022691"/>
    </source>
</evidence>
<evidence type="ECO:0000256" key="4">
    <source>
        <dbReference type="ARBA" id="ARBA00022694"/>
    </source>
</evidence>
<comment type="catalytic activity">
    <reaction evidence="6 7">
        <text>uridine(54) in tRNA + S-adenosyl-L-methionine = 5-methyluridine(54) in tRNA + S-adenosyl-L-homocysteine + H(+)</text>
        <dbReference type="Rhea" id="RHEA:42712"/>
        <dbReference type="Rhea" id="RHEA-COMP:10167"/>
        <dbReference type="Rhea" id="RHEA-COMP:10193"/>
        <dbReference type="ChEBI" id="CHEBI:15378"/>
        <dbReference type="ChEBI" id="CHEBI:57856"/>
        <dbReference type="ChEBI" id="CHEBI:59789"/>
        <dbReference type="ChEBI" id="CHEBI:65315"/>
        <dbReference type="ChEBI" id="CHEBI:74447"/>
        <dbReference type="EC" id="2.1.1.35"/>
    </reaction>
</comment>
<dbReference type="Pfam" id="PF05958">
    <property type="entry name" value="tRNA_U5-meth_tr"/>
    <property type="match status" value="1"/>
</dbReference>
<dbReference type="KEGG" id="ptes:JQU52_07960"/>
<dbReference type="AlphaFoldDB" id="A0A892ZCN8"/>
<dbReference type="PANTHER" id="PTHR47790">
    <property type="entry name" value="TRNA/TMRNA (URACIL-C(5))-METHYLTRANSFERASE"/>
    <property type="match status" value="1"/>
</dbReference>
<dbReference type="GO" id="GO:0000049">
    <property type="term" value="F:tRNA binding"/>
    <property type="evidence" value="ECO:0007669"/>
    <property type="project" value="TreeGrafter"/>
</dbReference>
<accession>A0A892ZCN8</accession>